<keyword evidence="2" id="KW-1185">Reference proteome</keyword>
<evidence type="ECO:0000313" key="1">
    <source>
        <dbReference type="EMBL" id="GBN45114.1"/>
    </source>
</evidence>
<reference evidence="1 2" key="1">
    <citation type="journal article" date="2019" name="Sci. Rep.">
        <title>Orb-weaving spider Araneus ventricosus genome elucidates the spidroin gene catalogue.</title>
        <authorList>
            <person name="Kono N."/>
            <person name="Nakamura H."/>
            <person name="Ohtoshi R."/>
            <person name="Moran D.A.P."/>
            <person name="Shinohara A."/>
            <person name="Yoshida Y."/>
            <person name="Fujiwara M."/>
            <person name="Mori M."/>
            <person name="Tomita M."/>
            <person name="Arakawa K."/>
        </authorList>
    </citation>
    <scope>NUCLEOTIDE SEQUENCE [LARGE SCALE GENOMIC DNA]</scope>
</reference>
<comment type="caution">
    <text evidence="1">The sequence shown here is derived from an EMBL/GenBank/DDBJ whole genome shotgun (WGS) entry which is preliminary data.</text>
</comment>
<accession>A0A4Y2P181</accession>
<dbReference type="Proteomes" id="UP000499080">
    <property type="component" value="Unassembled WGS sequence"/>
</dbReference>
<evidence type="ECO:0000313" key="2">
    <source>
        <dbReference type="Proteomes" id="UP000499080"/>
    </source>
</evidence>
<name>A0A4Y2P181_ARAVE</name>
<organism evidence="1 2">
    <name type="scientific">Araneus ventricosus</name>
    <name type="common">Orbweaver spider</name>
    <name type="synonym">Epeira ventricosa</name>
    <dbReference type="NCBI Taxonomy" id="182803"/>
    <lineage>
        <taxon>Eukaryota</taxon>
        <taxon>Metazoa</taxon>
        <taxon>Ecdysozoa</taxon>
        <taxon>Arthropoda</taxon>
        <taxon>Chelicerata</taxon>
        <taxon>Arachnida</taxon>
        <taxon>Araneae</taxon>
        <taxon>Araneomorphae</taxon>
        <taxon>Entelegynae</taxon>
        <taxon>Araneoidea</taxon>
        <taxon>Araneidae</taxon>
        <taxon>Araneus</taxon>
    </lineage>
</organism>
<feature type="non-terminal residue" evidence="1">
    <location>
        <position position="1"/>
    </location>
</feature>
<sequence>ATKHITQVSLLFYMNGYDLVCGKANHGFFTKTMPQAHNSVTVKPVSFKHGNTNSIHPISPHAISFHSAWSRQRWKELDLRL</sequence>
<protein>
    <submittedName>
        <fullName evidence="1">Uncharacterized protein</fullName>
    </submittedName>
</protein>
<dbReference type="EMBL" id="BGPR01130655">
    <property type="protein sequence ID" value="GBN45114.1"/>
    <property type="molecule type" value="Genomic_DNA"/>
</dbReference>
<gene>
    <name evidence="1" type="ORF">AVEN_145868_1</name>
</gene>
<dbReference type="AlphaFoldDB" id="A0A4Y2P181"/>
<proteinExistence type="predicted"/>